<reference evidence="3 4" key="1">
    <citation type="submission" date="2016-06" db="EMBL/GenBank/DDBJ databases">
        <authorList>
            <person name="Kjaerup R.B."/>
            <person name="Dalgaard T.S."/>
            <person name="Juul-Madsen H.R."/>
        </authorList>
    </citation>
    <scope>NUCLEOTIDE SEQUENCE [LARGE SCALE GENOMIC DNA]</scope>
    <source>
        <strain evidence="3 4">DSM 45097</strain>
    </source>
</reference>
<proteinExistence type="predicted"/>
<dbReference type="AlphaFoldDB" id="A0A1C5II16"/>
<protein>
    <submittedName>
        <fullName evidence="3">Glyoxalase-like domain-containing protein</fullName>
    </submittedName>
</protein>
<feature type="domain" description="VOC" evidence="2">
    <location>
        <begin position="4"/>
        <end position="123"/>
    </location>
</feature>
<feature type="region of interest" description="Disordered" evidence="1">
    <location>
        <begin position="122"/>
        <end position="142"/>
    </location>
</feature>
<sequence length="142" mass="15128">MTVTLNHTLVPAVDHSAAAEFFAHVMGLPLLPPAGRHGHFRPVRVNDQLTLDFVAVPEPPGVHLAFDVDPDTFDAILRRLRAAGVPFGNAPTSPDNGRTDHPLCARGLFFADADHNLYEVMSRPGTPDGRAENPLSPPAGGA</sequence>
<evidence type="ECO:0000256" key="1">
    <source>
        <dbReference type="SAM" id="MobiDB-lite"/>
    </source>
</evidence>
<dbReference type="InterPro" id="IPR037523">
    <property type="entry name" value="VOC_core"/>
</dbReference>
<dbReference type="InterPro" id="IPR004360">
    <property type="entry name" value="Glyas_Fos-R_dOase_dom"/>
</dbReference>
<evidence type="ECO:0000313" key="4">
    <source>
        <dbReference type="Proteomes" id="UP000198210"/>
    </source>
</evidence>
<organism evidence="3 4">
    <name type="scientific">Micromonospora siamensis</name>
    <dbReference type="NCBI Taxonomy" id="299152"/>
    <lineage>
        <taxon>Bacteria</taxon>
        <taxon>Bacillati</taxon>
        <taxon>Actinomycetota</taxon>
        <taxon>Actinomycetes</taxon>
        <taxon>Micromonosporales</taxon>
        <taxon>Micromonosporaceae</taxon>
        <taxon>Micromonospora</taxon>
    </lineage>
</organism>
<name>A0A1C5II16_9ACTN</name>
<evidence type="ECO:0000313" key="3">
    <source>
        <dbReference type="EMBL" id="SCG57924.1"/>
    </source>
</evidence>
<dbReference type="PROSITE" id="PS51819">
    <property type="entry name" value="VOC"/>
    <property type="match status" value="1"/>
</dbReference>
<dbReference type="Pfam" id="PF00903">
    <property type="entry name" value="Glyoxalase"/>
    <property type="match status" value="1"/>
</dbReference>
<dbReference type="RefSeq" id="WP_157743705.1">
    <property type="nucleotide sequence ID" value="NZ_JBHLYF010000043.1"/>
</dbReference>
<dbReference type="SUPFAM" id="SSF54593">
    <property type="entry name" value="Glyoxalase/Bleomycin resistance protein/Dihydroxybiphenyl dioxygenase"/>
    <property type="match status" value="1"/>
</dbReference>
<keyword evidence="4" id="KW-1185">Reference proteome</keyword>
<dbReference type="EMBL" id="LT607751">
    <property type="protein sequence ID" value="SCG57924.1"/>
    <property type="molecule type" value="Genomic_DNA"/>
</dbReference>
<accession>A0A1C5II16</accession>
<evidence type="ECO:0000259" key="2">
    <source>
        <dbReference type="PROSITE" id="PS51819"/>
    </source>
</evidence>
<dbReference type="InterPro" id="IPR029068">
    <property type="entry name" value="Glyas_Bleomycin-R_OHBP_Dase"/>
</dbReference>
<dbReference type="Gene3D" id="3.10.180.10">
    <property type="entry name" value="2,3-Dihydroxybiphenyl 1,2-Dioxygenase, domain 1"/>
    <property type="match status" value="1"/>
</dbReference>
<gene>
    <name evidence="3" type="ORF">GA0074704_3440</name>
</gene>
<dbReference type="Proteomes" id="UP000198210">
    <property type="component" value="Chromosome I"/>
</dbReference>